<dbReference type="SMART" id="SM00129">
    <property type="entry name" value="KISc"/>
    <property type="match status" value="1"/>
</dbReference>
<feature type="transmembrane region" description="Helical" evidence="14">
    <location>
        <begin position="110"/>
        <end position="130"/>
    </location>
</feature>
<evidence type="ECO:0000256" key="2">
    <source>
        <dbReference type="ARBA" id="ARBA00010617"/>
    </source>
</evidence>
<sequence>MMNLHRDSFLYECLQIGTLCLVWYSASAAGNVIVKELLNEFPFPLTVTLVQLLSIWILCIPLIHFWKVPPPEYLYQNRVYYFKIIIPLAIGKFLSQLSSHVSLWKVPVSFAHTVKATMPLFTIILSRLILHEKQTAPVYISLIPIIIGVIIATVTELSFNMIGFISALLSTFGFSLQNIYSKKSLKDIAIHQFILLSLLAKIGCCLFMPFWFFYDGIDIYYNEKYHQYKTAIRIIAYLVIDGILHFLHNVVAFTMISLVSPLSYSIANSSKRIVVIGTSLIVLQNPVTFSNVVGMSLSAFGVMLYNKSSSLPKHYLNQDELSNNIYLFMLGGYETTATALSYLSFILATHQNEQAHLQDEIDRVYDDDYEQLIKLEYLDWFIRETLRLYPIAPFIVNRQCNKECQIGKLKIEEGTNITVDMHSIHYDEQLYGPVSPLKFYPERFREKRHPLAWLPFGAGPRNCIGMRFAMLEIKLALVQILRRYTILSGEHTLSRFAEHERFVIAPKNDIVKSEINEIKLRMTERSQSFNSSEKHVQVIARPRPLSDNEKSQNLTSCLNVNETRREIIVNCKTSTTRFFNYDHVFGCQTRQQDVYKTVVAPIVDEVLKGYSSTIFAYAKYDQRRTQHKETILPLVRAEPTLNSLTHDEHQSPHSGTEVLSRHHSLSHETRPSIYHEIQTFKNV</sequence>
<keyword evidence="3 10" id="KW-0349">Heme</keyword>
<evidence type="ECO:0000313" key="16">
    <source>
        <dbReference type="EMBL" id="CAF0956359.1"/>
    </source>
</evidence>
<evidence type="ECO:0000256" key="8">
    <source>
        <dbReference type="ARBA" id="ARBA00023004"/>
    </source>
</evidence>
<name>A0A814DJ08_9BILA</name>
<dbReference type="InterPro" id="IPR001752">
    <property type="entry name" value="Kinesin_motor_dom"/>
</dbReference>
<evidence type="ECO:0000256" key="11">
    <source>
        <dbReference type="PROSITE-ProRule" id="PRU00283"/>
    </source>
</evidence>
<evidence type="ECO:0000256" key="7">
    <source>
        <dbReference type="ARBA" id="ARBA00023002"/>
    </source>
</evidence>
<evidence type="ECO:0000256" key="4">
    <source>
        <dbReference type="ARBA" id="ARBA00022723"/>
    </source>
</evidence>
<accession>A0A814DJ08</accession>
<evidence type="ECO:0000256" key="1">
    <source>
        <dbReference type="ARBA" id="ARBA00001971"/>
    </source>
</evidence>
<dbReference type="GO" id="GO:0007018">
    <property type="term" value="P:microtubule-based movement"/>
    <property type="evidence" value="ECO:0007669"/>
    <property type="project" value="InterPro"/>
</dbReference>
<dbReference type="PRINTS" id="PR00385">
    <property type="entry name" value="P450"/>
</dbReference>
<dbReference type="PROSITE" id="PS00086">
    <property type="entry name" value="CYTOCHROME_P450"/>
    <property type="match status" value="1"/>
</dbReference>
<dbReference type="InterPro" id="IPR002401">
    <property type="entry name" value="Cyt_P450_E_grp-I"/>
</dbReference>
<dbReference type="GO" id="GO:0005524">
    <property type="term" value="F:ATP binding"/>
    <property type="evidence" value="ECO:0007669"/>
    <property type="project" value="UniProtKB-KW"/>
</dbReference>
<dbReference type="InterPro" id="IPR004853">
    <property type="entry name" value="Sugar_P_trans_dom"/>
</dbReference>
<dbReference type="GO" id="GO:0004497">
    <property type="term" value="F:monooxygenase activity"/>
    <property type="evidence" value="ECO:0007669"/>
    <property type="project" value="UniProtKB-KW"/>
</dbReference>
<reference evidence="16" key="1">
    <citation type="submission" date="2021-02" db="EMBL/GenBank/DDBJ databases">
        <authorList>
            <person name="Nowell W R."/>
        </authorList>
    </citation>
    <scope>NUCLEOTIDE SEQUENCE</scope>
</reference>
<keyword evidence="14" id="KW-0472">Membrane</keyword>
<comment type="similarity">
    <text evidence="11">Belongs to the TRAFAC class myosin-kinesin ATPase superfamily. Kinesin family.</text>
</comment>
<keyword evidence="6" id="KW-0067">ATP-binding</keyword>
<dbReference type="InterPro" id="IPR036396">
    <property type="entry name" value="Cyt_P450_sf"/>
</dbReference>
<dbReference type="Proteomes" id="UP000663891">
    <property type="component" value="Unassembled WGS sequence"/>
</dbReference>
<feature type="transmembrane region" description="Helical" evidence="14">
    <location>
        <begin position="234"/>
        <end position="259"/>
    </location>
</feature>
<evidence type="ECO:0000256" key="10">
    <source>
        <dbReference type="PIRSR" id="PIRSR602401-1"/>
    </source>
</evidence>
<keyword evidence="7 12" id="KW-0560">Oxidoreductase</keyword>
<dbReference type="Pfam" id="PF00225">
    <property type="entry name" value="Kinesin"/>
    <property type="match status" value="1"/>
</dbReference>
<protein>
    <recommendedName>
        <fullName evidence="15">Kinesin motor domain-containing protein</fullName>
    </recommendedName>
</protein>
<gene>
    <name evidence="16" type="ORF">VCS650_LOCUS12354</name>
</gene>
<feature type="transmembrane region" description="Helical" evidence="14">
    <location>
        <begin position="193"/>
        <end position="214"/>
    </location>
</feature>
<dbReference type="InterPro" id="IPR001128">
    <property type="entry name" value="Cyt_P450"/>
</dbReference>
<dbReference type="InterPro" id="IPR017972">
    <property type="entry name" value="Cyt_P450_CS"/>
</dbReference>
<evidence type="ECO:0000256" key="9">
    <source>
        <dbReference type="ARBA" id="ARBA00023033"/>
    </source>
</evidence>
<dbReference type="InterPro" id="IPR036961">
    <property type="entry name" value="Kinesin_motor_dom_sf"/>
</dbReference>
<dbReference type="PANTHER" id="PTHR24292:SF54">
    <property type="entry name" value="CYP9F3-RELATED"/>
    <property type="match status" value="1"/>
</dbReference>
<keyword evidence="14" id="KW-0812">Transmembrane</keyword>
<evidence type="ECO:0000256" key="5">
    <source>
        <dbReference type="ARBA" id="ARBA00022741"/>
    </source>
</evidence>
<dbReference type="OrthoDB" id="6418713at2759"/>
<dbReference type="InterPro" id="IPR037185">
    <property type="entry name" value="EmrE-like"/>
</dbReference>
<dbReference type="GO" id="GO:0003777">
    <property type="term" value="F:microtubule motor activity"/>
    <property type="evidence" value="ECO:0007669"/>
    <property type="project" value="InterPro"/>
</dbReference>
<dbReference type="PRINTS" id="PR00463">
    <property type="entry name" value="EP450I"/>
</dbReference>
<dbReference type="InterPro" id="IPR050476">
    <property type="entry name" value="Insect_CytP450_Detox"/>
</dbReference>
<keyword evidence="4 10" id="KW-0479">Metal-binding</keyword>
<dbReference type="Pfam" id="PF00067">
    <property type="entry name" value="p450"/>
    <property type="match status" value="1"/>
</dbReference>
<feature type="transmembrane region" description="Helical" evidence="14">
    <location>
        <begin position="280"/>
        <end position="305"/>
    </location>
</feature>
<dbReference type="PANTHER" id="PTHR24292">
    <property type="entry name" value="CYTOCHROME P450"/>
    <property type="match status" value="1"/>
</dbReference>
<comment type="caution">
    <text evidence="11">Lacks conserved residue(s) required for the propagation of feature annotation.</text>
</comment>
<evidence type="ECO:0000259" key="15">
    <source>
        <dbReference type="PROSITE" id="PS50067"/>
    </source>
</evidence>
<dbReference type="SUPFAM" id="SSF103481">
    <property type="entry name" value="Multidrug resistance efflux transporter EmrE"/>
    <property type="match status" value="1"/>
</dbReference>
<dbReference type="InterPro" id="IPR027417">
    <property type="entry name" value="P-loop_NTPase"/>
</dbReference>
<evidence type="ECO:0000256" key="3">
    <source>
        <dbReference type="ARBA" id="ARBA00022617"/>
    </source>
</evidence>
<dbReference type="GO" id="GO:0016705">
    <property type="term" value="F:oxidoreductase activity, acting on paired donors, with incorporation or reduction of molecular oxygen"/>
    <property type="evidence" value="ECO:0007669"/>
    <property type="project" value="InterPro"/>
</dbReference>
<dbReference type="Gene3D" id="3.40.850.10">
    <property type="entry name" value="Kinesin motor domain"/>
    <property type="match status" value="1"/>
</dbReference>
<evidence type="ECO:0000256" key="14">
    <source>
        <dbReference type="SAM" id="Phobius"/>
    </source>
</evidence>
<dbReference type="PROSITE" id="PS50067">
    <property type="entry name" value="KINESIN_MOTOR_2"/>
    <property type="match status" value="1"/>
</dbReference>
<evidence type="ECO:0000313" key="17">
    <source>
        <dbReference type="Proteomes" id="UP000663891"/>
    </source>
</evidence>
<feature type="transmembrane region" description="Helical" evidence="14">
    <location>
        <begin position="78"/>
        <end position="98"/>
    </location>
</feature>
<organism evidence="16 17">
    <name type="scientific">Adineta steineri</name>
    <dbReference type="NCBI Taxonomy" id="433720"/>
    <lineage>
        <taxon>Eukaryota</taxon>
        <taxon>Metazoa</taxon>
        <taxon>Spiralia</taxon>
        <taxon>Gnathifera</taxon>
        <taxon>Rotifera</taxon>
        <taxon>Eurotatoria</taxon>
        <taxon>Bdelloidea</taxon>
        <taxon>Adinetida</taxon>
        <taxon>Adinetidae</taxon>
        <taxon>Adineta</taxon>
    </lineage>
</organism>
<comment type="similarity">
    <text evidence="2 12">Belongs to the cytochrome P450 family.</text>
</comment>
<keyword evidence="9 12" id="KW-0503">Monooxygenase</keyword>
<feature type="domain" description="Kinesin motor" evidence="15">
    <location>
        <begin position="535"/>
        <end position="617"/>
    </location>
</feature>
<dbReference type="GO" id="GO:0005506">
    <property type="term" value="F:iron ion binding"/>
    <property type="evidence" value="ECO:0007669"/>
    <property type="project" value="InterPro"/>
</dbReference>
<feature type="transmembrane region" description="Helical" evidence="14">
    <location>
        <begin position="137"/>
        <end position="155"/>
    </location>
</feature>
<feature type="binding site" description="axial binding residue" evidence="10">
    <location>
        <position position="463"/>
    </location>
    <ligand>
        <name>heme</name>
        <dbReference type="ChEBI" id="CHEBI:30413"/>
    </ligand>
    <ligandPart>
        <name>Fe</name>
        <dbReference type="ChEBI" id="CHEBI:18248"/>
    </ligandPart>
</feature>
<feature type="transmembrane region" description="Helical" evidence="14">
    <location>
        <begin position="161"/>
        <end position="181"/>
    </location>
</feature>
<keyword evidence="8 10" id="KW-0408">Iron</keyword>
<keyword evidence="14" id="KW-1133">Transmembrane helix</keyword>
<evidence type="ECO:0000256" key="13">
    <source>
        <dbReference type="SAM" id="MobiDB-lite"/>
    </source>
</evidence>
<dbReference type="SUPFAM" id="SSF52540">
    <property type="entry name" value="P-loop containing nucleoside triphosphate hydrolases"/>
    <property type="match status" value="1"/>
</dbReference>
<feature type="transmembrane region" description="Helical" evidence="14">
    <location>
        <begin position="44"/>
        <end position="66"/>
    </location>
</feature>
<dbReference type="SUPFAM" id="SSF48264">
    <property type="entry name" value="Cytochrome P450"/>
    <property type="match status" value="1"/>
</dbReference>
<dbReference type="GO" id="GO:0008017">
    <property type="term" value="F:microtubule binding"/>
    <property type="evidence" value="ECO:0007669"/>
    <property type="project" value="InterPro"/>
</dbReference>
<keyword evidence="5" id="KW-0547">Nucleotide-binding</keyword>
<dbReference type="GO" id="GO:0020037">
    <property type="term" value="F:heme binding"/>
    <property type="evidence" value="ECO:0007669"/>
    <property type="project" value="InterPro"/>
</dbReference>
<comment type="cofactor">
    <cofactor evidence="1 10">
        <name>heme</name>
        <dbReference type="ChEBI" id="CHEBI:30413"/>
    </cofactor>
</comment>
<dbReference type="EMBL" id="CAJNON010000095">
    <property type="protein sequence ID" value="CAF0956359.1"/>
    <property type="molecule type" value="Genomic_DNA"/>
</dbReference>
<feature type="region of interest" description="Disordered" evidence="13">
    <location>
        <begin position="644"/>
        <end position="667"/>
    </location>
</feature>
<evidence type="ECO:0000256" key="12">
    <source>
        <dbReference type="RuleBase" id="RU000461"/>
    </source>
</evidence>
<dbReference type="Pfam" id="PF03151">
    <property type="entry name" value="TPT"/>
    <property type="match status" value="1"/>
</dbReference>
<comment type="caution">
    <text evidence="16">The sequence shown here is derived from an EMBL/GenBank/DDBJ whole genome shotgun (WGS) entry which is preliminary data.</text>
</comment>
<dbReference type="Gene3D" id="1.10.630.10">
    <property type="entry name" value="Cytochrome P450"/>
    <property type="match status" value="1"/>
</dbReference>
<dbReference type="AlphaFoldDB" id="A0A814DJ08"/>
<evidence type="ECO:0000256" key="6">
    <source>
        <dbReference type="ARBA" id="ARBA00022840"/>
    </source>
</evidence>
<proteinExistence type="inferred from homology"/>